<gene>
    <name evidence="3" type="ORF">BEP19_13270</name>
</gene>
<accession>A0A419SH92</accession>
<evidence type="ECO:0000313" key="3">
    <source>
        <dbReference type="EMBL" id="RKD23181.1"/>
    </source>
</evidence>
<dbReference type="Pfam" id="PF07833">
    <property type="entry name" value="Cu_amine_oxidN1"/>
    <property type="match status" value="1"/>
</dbReference>
<dbReference type="GO" id="GO:0015562">
    <property type="term" value="F:efflux transmembrane transporter activity"/>
    <property type="evidence" value="ECO:0007669"/>
    <property type="project" value="InterPro"/>
</dbReference>
<reference evidence="3 4" key="1">
    <citation type="submission" date="2016-08" db="EMBL/GenBank/DDBJ databases">
        <title>Novel Firmicute Genomes.</title>
        <authorList>
            <person name="Poppleton D.I."/>
            <person name="Gribaldo S."/>
        </authorList>
    </citation>
    <scope>NUCLEOTIDE SEQUENCE [LARGE SCALE GENOMIC DNA]</scope>
    <source>
        <strain evidence="3 4">RAOx-1</strain>
    </source>
</reference>
<dbReference type="SUPFAM" id="SSF55383">
    <property type="entry name" value="Copper amine oxidase, domain N"/>
    <property type="match status" value="1"/>
</dbReference>
<dbReference type="Gene3D" id="3.30.457.10">
    <property type="entry name" value="Copper amine oxidase-like, N-terminal domain"/>
    <property type="match status" value="1"/>
</dbReference>
<evidence type="ECO:0000259" key="2">
    <source>
        <dbReference type="Pfam" id="PF07833"/>
    </source>
</evidence>
<dbReference type="AlphaFoldDB" id="A0A419SH92"/>
<feature type="coiled-coil region" evidence="1">
    <location>
        <begin position="161"/>
        <end position="195"/>
    </location>
</feature>
<evidence type="ECO:0000256" key="1">
    <source>
        <dbReference type="SAM" id="Coils"/>
    </source>
</evidence>
<keyword evidence="4" id="KW-1185">Reference proteome</keyword>
<sequence length="463" mass="52231">MFKISPVIILVLGAGIALSPTIENKVLAASSVEQLSQPQAEIQLKQSAIYYDKYTLVPLGELLTAFGASVEWQANTKTVIARKGETLLEVTIGASHAFVNKEKVTLDLPAVLLKGKTYAPIGLLSDTFGSHLSWNPYTNKVAILPQTSQTEFSEEERAFTIERAVDEAKLHSDVLDRAKQEIMKQELRYQEAEADSDQRPALKLAYEMAKKMEDVANDQTALLVKQTYQDIYVKQRAQKVNAIAYGIAFNQAEIANARSQIGRISRDQLNTTNEAMERAFRNLRQAKAELQKSRVKLNGLLGKPGDFNHELVDQPRYSVAVHKSKADLDAHIRAMSDKSPRLWQLKEQVKIEQRKNDLSADLKEIAVKNAEAALASNKASFAETIKSMNELLTLLEEQYQIAQRQLKSAEQELAVEITKYERGWVTLLDVMKKQLHAEQSRLELDRLMIQLDQAKSKWEKPWL</sequence>
<dbReference type="InterPro" id="IPR012854">
    <property type="entry name" value="Cu_amine_oxidase-like_N"/>
</dbReference>
<protein>
    <recommendedName>
        <fullName evidence="2">Copper amine oxidase-like N-terminal domain-containing protein</fullName>
    </recommendedName>
</protein>
<dbReference type="RefSeq" id="WP_120190671.1">
    <property type="nucleotide sequence ID" value="NZ_MCHY01000009.1"/>
</dbReference>
<dbReference type="InterPro" id="IPR036582">
    <property type="entry name" value="Mao_N_sf"/>
</dbReference>
<dbReference type="SUPFAM" id="SSF56954">
    <property type="entry name" value="Outer membrane efflux proteins (OEP)"/>
    <property type="match status" value="1"/>
</dbReference>
<dbReference type="EMBL" id="MCHY01000009">
    <property type="protein sequence ID" value="RKD23181.1"/>
    <property type="molecule type" value="Genomic_DNA"/>
</dbReference>
<organism evidence="3 4">
    <name type="scientific">Ammoniphilus oxalaticus</name>
    <dbReference type="NCBI Taxonomy" id="66863"/>
    <lineage>
        <taxon>Bacteria</taxon>
        <taxon>Bacillati</taxon>
        <taxon>Bacillota</taxon>
        <taxon>Bacilli</taxon>
        <taxon>Bacillales</taxon>
        <taxon>Paenibacillaceae</taxon>
        <taxon>Aneurinibacillus group</taxon>
        <taxon>Ammoniphilus</taxon>
    </lineage>
</organism>
<name>A0A419SH92_9BACL</name>
<feature type="coiled-coil region" evidence="1">
    <location>
        <begin position="266"/>
        <end position="303"/>
    </location>
</feature>
<feature type="coiled-coil region" evidence="1">
    <location>
        <begin position="385"/>
        <end position="457"/>
    </location>
</feature>
<comment type="caution">
    <text evidence="3">The sequence shown here is derived from an EMBL/GenBank/DDBJ whole genome shotgun (WGS) entry which is preliminary data.</text>
</comment>
<dbReference type="Proteomes" id="UP000284219">
    <property type="component" value="Unassembled WGS sequence"/>
</dbReference>
<dbReference type="OrthoDB" id="189537at2"/>
<proteinExistence type="predicted"/>
<dbReference type="Gene3D" id="1.20.1600.10">
    <property type="entry name" value="Outer membrane efflux proteins (OEP)"/>
    <property type="match status" value="1"/>
</dbReference>
<keyword evidence="1" id="KW-0175">Coiled coil</keyword>
<feature type="domain" description="Copper amine oxidase-like N-terminal" evidence="2">
    <location>
        <begin position="41"/>
        <end position="143"/>
    </location>
</feature>
<evidence type="ECO:0000313" key="4">
    <source>
        <dbReference type="Proteomes" id="UP000284219"/>
    </source>
</evidence>